<sequence>MNREDVAEKYGELVSDWYCVEAYLKDGALYYRYDAADPVTEPGQITFNKITDDAGEPVQVTTVEFHEAQKGDKLK</sequence>
<proteinExistence type="predicted"/>
<dbReference type="EMBL" id="AP025564">
    <property type="protein sequence ID" value="BDE95925.1"/>
    <property type="molecule type" value="Genomic_DNA"/>
</dbReference>
<evidence type="ECO:0000313" key="2">
    <source>
        <dbReference type="Proteomes" id="UP001320544"/>
    </source>
</evidence>
<dbReference type="RefSeq" id="WP_102378521.1">
    <property type="nucleotide sequence ID" value="NZ_AP025564.1"/>
</dbReference>
<dbReference type="Proteomes" id="UP001320544">
    <property type="component" value="Chromosome"/>
</dbReference>
<accession>A0ABN6MD54</accession>
<keyword evidence="2" id="KW-1185">Reference proteome</keyword>
<organism evidence="1 2">
    <name type="scientific">Raoultibacter timonensis</name>
    <dbReference type="NCBI Taxonomy" id="1907662"/>
    <lineage>
        <taxon>Bacteria</taxon>
        <taxon>Bacillati</taxon>
        <taxon>Actinomycetota</taxon>
        <taxon>Coriobacteriia</taxon>
        <taxon>Eggerthellales</taxon>
        <taxon>Eggerthellaceae</taxon>
        <taxon>Raoultibacter</taxon>
    </lineage>
</organism>
<reference evidence="1 2" key="1">
    <citation type="submission" date="2022-01" db="EMBL/GenBank/DDBJ databases">
        <title>Novel bile acid biosynthetic pathways are enriched in the microbiome of centenarians.</title>
        <authorList>
            <person name="Sato Y."/>
            <person name="Atarashi K."/>
            <person name="Plichta R.D."/>
            <person name="Arai Y."/>
            <person name="Sasajima S."/>
            <person name="Kearney M.S."/>
            <person name="Suda W."/>
            <person name="Takeshita K."/>
            <person name="Sasaki T."/>
            <person name="Okamoto S."/>
            <person name="Skelly N.A."/>
            <person name="Okamura Y."/>
            <person name="Vlamakis H."/>
            <person name="Li Y."/>
            <person name="Tanoue T."/>
            <person name="Takei H."/>
            <person name="Nittono H."/>
            <person name="Narushima S."/>
            <person name="Irie J."/>
            <person name="Itoh H."/>
            <person name="Moriya K."/>
            <person name="Sugiura Y."/>
            <person name="Suematsu M."/>
            <person name="Moritoki N."/>
            <person name="Shibata S."/>
            <person name="Littman R.D."/>
            <person name="Fischbach A.M."/>
            <person name="Uwamino Y."/>
            <person name="Inoue T."/>
            <person name="Honda A."/>
            <person name="Hattori M."/>
            <person name="Murai T."/>
            <person name="Xavier J.R."/>
            <person name="Hirose N."/>
            <person name="Honda K."/>
        </authorList>
    </citation>
    <scope>NUCLEOTIDE SEQUENCE [LARGE SCALE GENOMIC DNA]</scope>
    <source>
        <strain evidence="1 2">CE91-St30</strain>
    </source>
</reference>
<name>A0ABN6MD54_9ACTN</name>
<gene>
    <name evidence="1" type="ORF">CE91St30_12580</name>
</gene>
<evidence type="ECO:0000313" key="1">
    <source>
        <dbReference type="EMBL" id="BDE95925.1"/>
    </source>
</evidence>
<protein>
    <submittedName>
        <fullName evidence="1">Uncharacterized protein</fullName>
    </submittedName>
</protein>